<keyword evidence="3 8" id="KW-0813">Transport</keyword>
<evidence type="ECO:0000313" key="11">
    <source>
        <dbReference type="Proteomes" id="UP001374579"/>
    </source>
</evidence>
<dbReference type="SUPFAM" id="SSF81338">
    <property type="entry name" value="Aquaporin-like"/>
    <property type="match status" value="1"/>
</dbReference>
<dbReference type="GO" id="GO:0005886">
    <property type="term" value="C:plasma membrane"/>
    <property type="evidence" value="ECO:0007669"/>
    <property type="project" value="UniProtKB-SubCell"/>
</dbReference>
<keyword evidence="11" id="KW-1185">Reference proteome</keyword>
<dbReference type="PRINTS" id="PR00783">
    <property type="entry name" value="MINTRINSICP"/>
</dbReference>
<sequence>MSLSSLHTPRANAEPQGVARVVCTRLMDLELEDLKSGALWKAVAAEFLGCFFLVYFGVGAGLSNQDEGGAGIVEVTLAAGFFIAAILTALTTVSGAHVNPAVSIGFLVARQCSFVRFFFYVIAQSVGSIAGAALLKAVTPANKIGNLGLLLPPPDVTTEQALMAEFMITFLLLFTIIAMVDKGRKDVAGSIPFIVGLVVCVNIFYAHNISGGAMNPIRNLGPAVILGNMDRQWIYWVGPLVGGAAGSLLYDRIFSVSQTPANLRKACMSRGKYEGVVMEPLEDNGIGLGVSEPLLEAKPLTNKSTLSLGGSLERVASV</sequence>
<keyword evidence="7 9" id="KW-0472">Membrane</keyword>
<feature type="transmembrane region" description="Helical" evidence="9">
    <location>
        <begin position="38"/>
        <end position="58"/>
    </location>
</feature>
<dbReference type="InterPro" id="IPR000425">
    <property type="entry name" value="MIP"/>
</dbReference>
<name>A0AAN9AT19_9CAEN</name>
<dbReference type="PANTHER" id="PTHR19139">
    <property type="entry name" value="AQUAPORIN TRANSPORTER"/>
    <property type="match status" value="1"/>
</dbReference>
<dbReference type="InterPro" id="IPR023271">
    <property type="entry name" value="Aquaporin-like"/>
</dbReference>
<organism evidence="10 11">
    <name type="scientific">Littorina saxatilis</name>
    <dbReference type="NCBI Taxonomy" id="31220"/>
    <lineage>
        <taxon>Eukaryota</taxon>
        <taxon>Metazoa</taxon>
        <taxon>Spiralia</taxon>
        <taxon>Lophotrochozoa</taxon>
        <taxon>Mollusca</taxon>
        <taxon>Gastropoda</taxon>
        <taxon>Caenogastropoda</taxon>
        <taxon>Littorinimorpha</taxon>
        <taxon>Littorinoidea</taxon>
        <taxon>Littorinidae</taxon>
        <taxon>Littorina</taxon>
    </lineage>
</organism>
<proteinExistence type="inferred from homology"/>
<keyword evidence="5 8" id="KW-0812">Transmembrane</keyword>
<feature type="transmembrane region" description="Helical" evidence="9">
    <location>
        <begin position="70"/>
        <end position="96"/>
    </location>
</feature>
<comment type="caution">
    <text evidence="10">The sequence shown here is derived from an EMBL/GenBank/DDBJ whole genome shotgun (WGS) entry which is preliminary data.</text>
</comment>
<comment type="similarity">
    <text evidence="2 8">Belongs to the MIP/aquaporin (TC 1.A.8) family.</text>
</comment>
<dbReference type="Gene3D" id="1.20.1080.10">
    <property type="entry name" value="Glycerol uptake facilitator protein"/>
    <property type="match status" value="1"/>
</dbReference>
<gene>
    <name evidence="10" type="ORF">V1264_008278</name>
</gene>
<keyword evidence="6 9" id="KW-1133">Transmembrane helix</keyword>
<evidence type="ECO:0000256" key="9">
    <source>
        <dbReference type="SAM" id="Phobius"/>
    </source>
</evidence>
<dbReference type="Pfam" id="PF00230">
    <property type="entry name" value="MIP"/>
    <property type="match status" value="1"/>
</dbReference>
<dbReference type="PROSITE" id="PS00221">
    <property type="entry name" value="MIP"/>
    <property type="match status" value="1"/>
</dbReference>
<feature type="transmembrane region" description="Helical" evidence="9">
    <location>
        <begin position="233"/>
        <end position="250"/>
    </location>
</feature>
<dbReference type="CDD" id="cd00333">
    <property type="entry name" value="MIP"/>
    <property type="match status" value="1"/>
</dbReference>
<comment type="subcellular location">
    <subcellularLocation>
        <location evidence="1">Cell membrane</location>
        <topology evidence="1">Multi-pass membrane protein</topology>
    </subcellularLocation>
</comment>
<dbReference type="PANTHER" id="PTHR19139:SF199">
    <property type="entry name" value="MIP17260P"/>
    <property type="match status" value="1"/>
</dbReference>
<dbReference type="EMBL" id="JBAMIC010000021">
    <property type="protein sequence ID" value="KAK7092547.1"/>
    <property type="molecule type" value="Genomic_DNA"/>
</dbReference>
<evidence type="ECO:0000313" key="10">
    <source>
        <dbReference type="EMBL" id="KAK7092547.1"/>
    </source>
</evidence>
<reference evidence="10 11" key="1">
    <citation type="submission" date="2024-02" db="EMBL/GenBank/DDBJ databases">
        <title>Chromosome-scale genome assembly of the rough periwinkle Littorina saxatilis.</title>
        <authorList>
            <person name="De Jode A."/>
            <person name="Faria R."/>
            <person name="Formenti G."/>
            <person name="Sims Y."/>
            <person name="Smith T.P."/>
            <person name="Tracey A."/>
            <person name="Wood J.M.D."/>
            <person name="Zagrodzka Z.B."/>
            <person name="Johannesson K."/>
            <person name="Butlin R.K."/>
            <person name="Leder E.H."/>
        </authorList>
    </citation>
    <scope>NUCLEOTIDE SEQUENCE [LARGE SCALE GENOMIC DNA]</scope>
    <source>
        <strain evidence="10">Snail1</strain>
        <tissue evidence="10">Muscle</tissue>
    </source>
</reference>
<dbReference type="AlphaFoldDB" id="A0AAN9AT19"/>
<evidence type="ECO:0008006" key="12">
    <source>
        <dbReference type="Google" id="ProtNLM"/>
    </source>
</evidence>
<accession>A0AAN9AT19</accession>
<keyword evidence="4" id="KW-1003">Cell membrane</keyword>
<evidence type="ECO:0000256" key="5">
    <source>
        <dbReference type="ARBA" id="ARBA00022692"/>
    </source>
</evidence>
<dbReference type="InterPro" id="IPR022357">
    <property type="entry name" value="MIP_CS"/>
</dbReference>
<evidence type="ECO:0000256" key="6">
    <source>
        <dbReference type="ARBA" id="ARBA00022989"/>
    </source>
</evidence>
<evidence type="ECO:0000256" key="4">
    <source>
        <dbReference type="ARBA" id="ARBA00022475"/>
    </source>
</evidence>
<dbReference type="Proteomes" id="UP001374579">
    <property type="component" value="Unassembled WGS sequence"/>
</dbReference>
<protein>
    <recommendedName>
        <fullName evidence="12">Aquaporin</fullName>
    </recommendedName>
</protein>
<evidence type="ECO:0000256" key="8">
    <source>
        <dbReference type="RuleBase" id="RU000477"/>
    </source>
</evidence>
<evidence type="ECO:0000256" key="3">
    <source>
        <dbReference type="ARBA" id="ARBA00022448"/>
    </source>
</evidence>
<dbReference type="InterPro" id="IPR034294">
    <property type="entry name" value="Aquaporin_transptr"/>
</dbReference>
<evidence type="ECO:0000256" key="2">
    <source>
        <dbReference type="ARBA" id="ARBA00006175"/>
    </source>
</evidence>
<evidence type="ECO:0000256" key="1">
    <source>
        <dbReference type="ARBA" id="ARBA00004651"/>
    </source>
</evidence>
<feature type="transmembrane region" description="Helical" evidence="9">
    <location>
        <begin position="117"/>
        <end position="141"/>
    </location>
</feature>
<dbReference type="GO" id="GO:0015250">
    <property type="term" value="F:water channel activity"/>
    <property type="evidence" value="ECO:0007669"/>
    <property type="project" value="TreeGrafter"/>
</dbReference>
<feature type="transmembrane region" description="Helical" evidence="9">
    <location>
        <begin position="187"/>
        <end position="206"/>
    </location>
</feature>
<feature type="transmembrane region" description="Helical" evidence="9">
    <location>
        <begin position="161"/>
        <end position="180"/>
    </location>
</feature>
<evidence type="ECO:0000256" key="7">
    <source>
        <dbReference type="ARBA" id="ARBA00023136"/>
    </source>
</evidence>